<dbReference type="Proteomes" id="UP000001740">
    <property type="component" value="Chromosome"/>
</dbReference>
<gene>
    <name evidence="1" type="ordered locus">PXO_01456</name>
</gene>
<accession>A0A0K0GLU0</accession>
<organism evidence="1 2">
    <name type="scientific">Xanthomonas oryzae pv. oryzae (strain PXO99A)</name>
    <dbReference type="NCBI Taxonomy" id="360094"/>
    <lineage>
        <taxon>Bacteria</taxon>
        <taxon>Pseudomonadati</taxon>
        <taxon>Pseudomonadota</taxon>
        <taxon>Gammaproteobacteria</taxon>
        <taxon>Lysobacterales</taxon>
        <taxon>Lysobacteraceae</taxon>
        <taxon>Xanthomonas</taxon>
    </lineage>
</organism>
<name>A0A0K0GLU0_XANOP</name>
<dbReference type="HOGENOM" id="CLU_3319359_0_0_6"/>
<reference evidence="1 2" key="1">
    <citation type="journal article" date="2008" name="BMC Genomics">
        <title>Genome sequence and rapid evolution of the rice pathogen Xanthomonas oryzae pv. oryzae PXO99A.</title>
        <authorList>
            <person name="Salzberg S.L."/>
            <person name="Sommer D.D."/>
            <person name="Schatz M.C."/>
            <person name="Phillippy A.M."/>
            <person name="Rabinowicz P.D."/>
            <person name="Tsuge S."/>
            <person name="Furutani A."/>
            <person name="Ochiai H."/>
            <person name="Delcher A.L."/>
            <person name="Kelley D."/>
            <person name="Madupu R."/>
            <person name="Puiu D."/>
            <person name="Radune D."/>
            <person name="Shumway M."/>
            <person name="Trapnell C."/>
            <person name="Aparna G."/>
            <person name="Jha G."/>
            <person name="Pandey A."/>
            <person name="Patil P.B."/>
            <person name="Ishihara H."/>
            <person name="Meyer D.F."/>
            <person name="Szurek B."/>
            <person name="Verdier V."/>
            <person name="Koebnik R."/>
            <person name="Dow J.M."/>
            <person name="Ryan R.P."/>
            <person name="Hirata H."/>
            <person name="Tsuyumu S."/>
            <person name="Won Lee S."/>
            <person name="Seo Y.S."/>
            <person name="Sriariyanum M."/>
            <person name="Ronald P.C."/>
            <person name="Sonti R.V."/>
            <person name="Van Sluys M.A."/>
            <person name="Leach J.E."/>
            <person name="White F.F."/>
            <person name="Bogdanove A.J."/>
        </authorList>
    </citation>
    <scope>NUCLEOTIDE SEQUENCE [LARGE SCALE GENOMIC DNA]</scope>
    <source>
        <strain evidence="1 2">PXO99A</strain>
    </source>
</reference>
<evidence type="ECO:0000313" key="2">
    <source>
        <dbReference type="Proteomes" id="UP000001740"/>
    </source>
</evidence>
<sequence length="39" mass="4492">MRYVKKILRQHRRAVLTNLVETHAENRVLLPASGYACIA</sequence>
<evidence type="ECO:0000313" key="1">
    <source>
        <dbReference type="EMBL" id="ACD59929.1"/>
    </source>
</evidence>
<dbReference type="KEGG" id="xop:PXO_01456"/>
<proteinExistence type="predicted"/>
<protein>
    <submittedName>
        <fullName evidence="1">Uncharacterized protein</fullName>
    </submittedName>
</protein>
<dbReference type="AlphaFoldDB" id="A0A0K0GLU0"/>
<dbReference type="EMBL" id="CP000967">
    <property type="protein sequence ID" value="ACD59929.1"/>
    <property type="molecule type" value="Genomic_DNA"/>
</dbReference>